<reference evidence="2 3" key="1">
    <citation type="journal article" date="2017" name="Infect. Genet. Evol.">
        <title>Comparative genome analysis of fish pathogen Flavobacterium columnare reveals extensive sequence diversity within the species.</title>
        <authorList>
            <person name="Kayansamruaj P."/>
            <person name="Dong H.T."/>
            <person name="Hirono I."/>
            <person name="Kondo H."/>
            <person name="Senapin S."/>
            <person name="Rodkhum C."/>
        </authorList>
    </citation>
    <scope>NUCLEOTIDE SEQUENCE [LARGE SCALE GENOMIC DNA]</scope>
    <source>
        <strain evidence="2 3">1214</strain>
    </source>
</reference>
<dbReference type="Proteomes" id="UP000198034">
    <property type="component" value="Unassembled WGS sequence"/>
</dbReference>
<evidence type="ECO:0008006" key="4">
    <source>
        <dbReference type="Google" id="ProtNLM"/>
    </source>
</evidence>
<protein>
    <recommendedName>
        <fullName evidence="4">DUF4184 family protein</fullName>
    </recommendedName>
</protein>
<feature type="transmembrane region" description="Helical" evidence="1">
    <location>
        <begin position="52"/>
        <end position="70"/>
    </location>
</feature>
<dbReference type="Pfam" id="PF13803">
    <property type="entry name" value="DUF4184"/>
    <property type="match status" value="1"/>
</dbReference>
<proteinExistence type="predicted"/>
<dbReference type="OrthoDB" id="8481923at2"/>
<dbReference type="EMBL" id="MTCY01000010">
    <property type="protein sequence ID" value="OWP78410.1"/>
    <property type="molecule type" value="Genomic_DNA"/>
</dbReference>
<feature type="transmembrane region" description="Helical" evidence="1">
    <location>
        <begin position="215"/>
        <end position="237"/>
    </location>
</feature>
<feature type="transmembrane region" description="Helical" evidence="1">
    <location>
        <begin position="160"/>
        <end position="176"/>
    </location>
</feature>
<accession>A0A246GC11</accession>
<keyword evidence="1" id="KW-0472">Membrane</keyword>
<gene>
    <name evidence="2" type="ORF">BWK62_05025</name>
</gene>
<keyword evidence="1" id="KW-1133">Transmembrane helix</keyword>
<evidence type="ECO:0000313" key="3">
    <source>
        <dbReference type="Proteomes" id="UP000198034"/>
    </source>
</evidence>
<sequence length="261" mass="30444">MPFTFSHPAIVLPLPFFQKKQFSTTGLIIGSMLPDFEYFLRMKIKSTYSHTLEGIFLFDLPLGILLTFIFHNIVRNSLLDNLPAILKSRLSIFIFFNWNKYFKTNIIIVLSSILIGITSHIFWDSFTHQQGYFVKIIPFLTSTIKLLGEKIYIFKILQHLSSITGTLFIFFTLYKLPKNKIKTKNISLKYWAIFITIILVITLTRIVYGMNIKEYGNLIVTNIAALLISLIITPLIINKNNYFFKKLFILFIQPILIFYTI</sequence>
<dbReference type="InterPro" id="IPR025238">
    <property type="entry name" value="DUF4184"/>
</dbReference>
<comment type="caution">
    <text evidence="2">The sequence shown here is derived from an EMBL/GenBank/DDBJ whole genome shotgun (WGS) entry which is preliminary data.</text>
</comment>
<keyword evidence="1" id="KW-0812">Transmembrane</keyword>
<evidence type="ECO:0000313" key="2">
    <source>
        <dbReference type="EMBL" id="OWP78410.1"/>
    </source>
</evidence>
<dbReference type="AlphaFoldDB" id="A0A246GC11"/>
<evidence type="ECO:0000256" key="1">
    <source>
        <dbReference type="SAM" id="Phobius"/>
    </source>
</evidence>
<name>A0A246GC11_9FLAO</name>
<feature type="transmembrane region" description="Helical" evidence="1">
    <location>
        <begin position="188"/>
        <end position="208"/>
    </location>
</feature>
<feature type="transmembrane region" description="Helical" evidence="1">
    <location>
        <begin position="106"/>
        <end position="123"/>
    </location>
</feature>
<organism evidence="2 3">
    <name type="scientific">Flavobacterium columnare</name>
    <dbReference type="NCBI Taxonomy" id="996"/>
    <lineage>
        <taxon>Bacteria</taxon>
        <taxon>Pseudomonadati</taxon>
        <taxon>Bacteroidota</taxon>
        <taxon>Flavobacteriia</taxon>
        <taxon>Flavobacteriales</taxon>
        <taxon>Flavobacteriaceae</taxon>
        <taxon>Flavobacterium</taxon>
    </lineage>
</organism>